<keyword evidence="6" id="KW-1185">Reference proteome</keyword>
<feature type="compositionally biased region" description="Polar residues" evidence="3">
    <location>
        <begin position="259"/>
        <end position="286"/>
    </location>
</feature>
<gene>
    <name evidence="5" type="ORF">BT63DRAFT_450324</name>
</gene>
<organism evidence="5 6">
    <name type="scientific">Microthyrium microscopicum</name>
    <dbReference type="NCBI Taxonomy" id="703497"/>
    <lineage>
        <taxon>Eukaryota</taxon>
        <taxon>Fungi</taxon>
        <taxon>Dikarya</taxon>
        <taxon>Ascomycota</taxon>
        <taxon>Pezizomycotina</taxon>
        <taxon>Dothideomycetes</taxon>
        <taxon>Dothideomycetes incertae sedis</taxon>
        <taxon>Microthyriales</taxon>
        <taxon>Microthyriaceae</taxon>
        <taxon>Microthyrium</taxon>
    </lineage>
</organism>
<feature type="compositionally biased region" description="Polar residues" evidence="3">
    <location>
        <begin position="107"/>
        <end position="119"/>
    </location>
</feature>
<keyword evidence="2" id="KW-0539">Nucleus</keyword>
<evidence type="ECO:0000256" key="3">
    <source>
        <dbReference type="SAM" id="MobiDB-lite"/>
    </source>
</evidence>
<dbReference type="AlphaFoldDB" id="A0A6A6UV27"/>
<dbReference type="GO" id="GO:0046983">
    <property type="term" value="F:protein dimerization activity"/>
    <property type="evidence" value="ECO:0007669"/>
    <property type="project" value="InterPro"/>
</dbReference>
<feature type="compositionally biased region" description="Polar residues" evidence="3">
    <location>
        <begin position="152"/>
        <end position="182"/>
    </location>
</feature>
<dbReference type="GO" id="GO:0090575">
    <property type="term" value="C:RNA polymerase II transcription regulator complex"/>
    <property type="evidence" value="ECO:0007669"/>
    <property type="project" value="TreeGrafter"/>
</dbReference>
<dbReference type="GO" id="GO:0003677">
    <property type="term" value="F:DNA binding"/>
    <property type="evidence" value="ECO:0007669"/>
    <property type="project" value="UniProtKB-KW"/>
</dbReference>
<feature type="compositionally biased region" description="Low complexity" evidence="3">
    <location>
        <begin position="90"/>
        <end position="99"/>
    </location>
</feature>
<dbReference type="Proteomes" id="UP000799302">
    <property type="component" value="Unassembled WGS sequence"/>
</dbReference>
<evidence type="ECO:0000256" key="1">
    <source>
        <dbReference type="ARBA" id="ARBA00023125"/>
    </source>
</evidence>
<evidence type="ECO:0000259" key="4">
    <source>
        <dbReference type="PROSITE" id="PS50888"/>
    </source>
</evidence>
<feature type="compositionally biased region" description="Basic and acidic residues" evidence="3">
    <location>
        <begin position="135"/>
        <end position="150"/>
    </location>
</feature>
<proteinExistence type="predicted"/>
<dbReference type="PANTHER" id="PTHR10328:SF15">
    <property type="entry name" value="BHLH TRANSCRIPTION FACTOR"/>
    <property type="match status" value="1"/>
</dbReference>
<feature type="region of interest" description="Disordered" evidence="3">
    <location>
        <begin position="1"/>
        <end position="354"/>
    </location>
</feature>
<keyword evidence="1" id="KW-0238">DNA-binding</keyword>
<dbReference type="PANTHER" id="PTHR10328">
    <property type="entry name" value="PROTEIN MAX MYC-ASSOCIATED FACTOR X"/>
    <property type="match status" value="1"/>
</dbReference>
<dbReference type="OrthoDB" id="8964853at2759"/>
<accession>A0A6A6UV27</accession>
<feature type="compositionally biased region" description="Polar residues" evidence="3">
    <location>
        <begin position="50"/>
        <end position="73"/>
    </location>
</feature>
<dbReference type="GO" id="GO:0045944">
    <property type="term" value="P:positive regulation of transcription by RNA polymerase II"/>
    <property type="evidence" value="ECO:0007669"/>
    <property type="project" value="TreeGrafter"/>
</dbReference>
<feature type="compositionally biased region" description="Polar residues" evidence="3">
    <location>
        <begin position="470"/>
        <end position="480"/>
    </location>
</feature>
<feature type="compositionally biased region" description="Polar residues" evidence="3">
    <location>
        <begin position="325"/>
        <end position="336"/>
    </location>
</feature>
<dbReference type="EMBL" id="MU004230">
    <property type="protein sequence ID" value="KAF2675333.1"/>
    <property type="molecule type" value="Genomic_DNA"/>
</dbReference>
<dbReference type="PROSITE" id="PS50888">
    <property type="entry name" value="BHLH"/>
    <property type="match status" value="1"/>
</dbReference>
<evidence type="ECO:0000313" key="5">
    <source>
        <dbReference type="EMBL" id="KAF2675333.1"/>
    </source>
</evidence>
<evidence type="ECO:0000313" key="6">
    <source>
        <dbReference type="Proteomes" id="UP000799302"/>
    </source>
</evidence>
<reference evidence="5" key="1">
    <citation type="journal article" date="2020" name="Stud. Mycol.">
        <title>101 Dothideomycetes genomes: a test case for predicting lifestyles and emergence of pathogens.</title>
        <authorList>
            <person name="Haridas S."/>
            <person name="Albert R."/>
            <person name="Binder M."/>
            <person name="Bloem J."/>
            <person name="Labutti K."/>
            <person name="Salamov A."/>
            <person name="Andreopoulos B."/>
            <person name="Baker S."/>
            <person name="Barry K."/>
            <person name="Bills G."/>
            <person name="Bluhm B."/>
            <person name="Cannon C."/>
            <person name="Castanera R."/>
            <person name="Culley D."/>
            <person name="Daum C."/>
            <person name="Ezra D."/>
            <person name="Gonzalez J."/>
            <person name="Henrissat B."/>
            <person name="Kuo A."/>
            <person name="Liang C."/>
            <person name="Lipzen A."/>
            <person name="Lutzoni F."/>
            <person name="Magnuson J."/>
            <person name="Mondo S."/>
            <person name="Nolan M."/>
            <person name="Ohm R."/>
            <person name="Pangilinan J."/>
            <person name="Park H.-J."/>
            <person name="Ramirez L."/>
            <person name="Alfaro M."/>
            <person name="Sun H."/>
            <person name="Tritt A."/>
            <person name="Yoshinaga Y."/>
            <person name="Zwiers L.-H."/>
            <person name="Turgeon B."/>
            <person name="Goodwin S."/>
            <person name="Spatafora J."/>
            <person name="Crous P."/>
            <person name="Grigoriev I."/>
        </authorList>
    </citation>
    <scope>NUCLEOTIDE SEQUENCE</scope>
    <source>
        <strain evidence="5">CBS 115976</strain>
    </source>
</reference>
<feature type="compositionally biased region" description="Polar residues" evidence="3">
    <location>
        <begin position="20"/>
        <end position="38"/>
    </location>
</feature>
<dbReference type="SMART" id="SM00353">
    <property type="entry name" value="HLH"/>
    <property type="match status" value="1"/>
</dbReference>
<name>A0A6A6UV27_9PEZI</name>
<evidence type="ECO:0000256" key="2">
    <source>
        <dbReference type="ARBA" id="ARBA00023242"/>
    </source>
</evidence>
<dbReference type="Pfam" id="PF00010">
    <property type="entry name" value="HLH"/>
    <property type="match status" value="1"/>
</dbReference>
<dbReference type="InterPro" id="IPR036638">
    <property type="entry name" value="HLH_DNA-bd_sf"/>
</dbReference>
<sequence length="492" mass="53584">MTMDSTHRHPPHMPQGHGQGQSLPPITSITAITDQHTPLPSAEMSPLPFRTTTQAPDRDSGNWSASKHSSGVSNIGFPLTSILNAEDSPSRNSIPNSIPETPHSAKLSGQASTLPSLTQPFDPRGSIDAASYLDSSRRSSVDSRVYKDMTHLQISPSTGAPYDNSQNVSRSSLVSNLQQQRGISDGRNSLPNPNPLSPLGQRNGVRSLNAPPRRAPTINPNPRNIPDMPNPTAENPTKGFAWAFPDSAPAPPSEHQRRSSSASDGRPSRQNSYAASVGSSIFTNDSALPAGQKRFSDPNGDMPHTHHHSLQHASMGNLRPGEPMSATSPASGSYSRTPELRISHKMAERKRRSEMKGLFDDLNNILPTTAGGKSSKWEVLTRAIDHIKVTKAEVARASQFRGDFDQVRRDNVNLRDEAQAMYHQLRRMDPNQPHVYGNFTSTLAAHDGVPQQPPPPPPPAMNRPLPPMQNQWPQGSNSMQGVEYPGHGFDRR</sequence>
<feature type="compositionally biased region" description="Pro residues" evidence="3">
    <location>
        <begin position="451"/>
        <end position="467"/>
    </location>
</feature>
<feature type="domain" description="BHLH" evidence="4">
    <location>
        <begin position="339"/>
        <end position="390"/>
    </location>
</feature>
<dbReference type="Gene3D" id="4.10.280.10">
    <property type="entry name" value="Helix-loop-helix DNA-binding domain"/>
    <property type="match status" value="1"/>
</dbReference>
<protein>
    <recommendedName>
        <fullName evidence="4">BHLH domain-containing protein</fullName>
    </recommendedName>
</protein>
<dbReference type="SUPFAM" id="SSF47459">
    <property type="entry name" value="HLH, helix-loop-helix DNA-binding domain"/>
    <property type="match status" value="1"/>
</dbReference>
<feature type="region of interest" description="Disordered" evidence="3">
    <location>
        <begin position="444"/>
        <end position="492"/>
    </location>
</feature>
<dbReference type="GO" id="GO:0003700">
    <property type="term" value="F:DNA-binding transcription factor activity"/>
    <property type="evidence" value="ECO:0007669"/>
    <property type="project" value="TreeGrafter"/>
</dbReference>
<dbReference type="InterPro" id="IPR011598">
    <property type="entry name" value="bHLH_dom"/>
</dbReference>